<feature type="region of interest" description="Disordered" evidence="1">
    <location>
        <begin position="132"/>
        <end position="152"/>
    </location>
</feature>
<feature type="region of interest" description="Disordered" evidence="1">
    <location>
        <begin position="1"/>
        <end position="59"/>
    </location>
</feature>
<gene>
    <name evidence="2" type="ORF">DFH08DRAFT_971385</name>
</gene>
<evidence type="ECO:0000313" key="2">
    <source>
        <dbReference type="EMBL" id="KAJ7318312.1"/>
    </source>
</evidence>
<dbReference type="AlphaFoldDB" id="A0AAD6ZCY0"/>
<organism evidence="2 3">
    <name type="scientific">Mycena albidolilacea</name>
    <dbReference type="NCBI Taxonomy" id="1033008"/>
    <lineage>
        <taxon>Eukaryota</taxon>
        <taxon>Fungi</taxon>
        <taxon>Dikarya</taxon>
        <taxon>Basidiomycota</taxon>
        <taxon>Agaricomycotina</taxon>
        <taxon>Agaricomycetes</taxon>
        <taxon>Agaricomycetidae</taxon>
        <taxon>Agaricales</taxon>
        <taxon>Marasmiineae</taxon>
        <taxon>Mycenaceae</taxon>
        <taxon>Mycena</taxon>
    </lineage>
</organism>
<feature type="compositionally biased region" description="Basic and acidic residues" evidence="1">
    <location>
        <begin position="1"/>
        <end position="29"/>
    </location>
</feature>
<name>A0AAD6ZCY0_9AGAR</name>
<evidence type="ECO:0000313" key="3">
    <source>
        <dbReference type="Proteomes" id="UP001218218"/>
    </source>
</evidence>
<dbReference type="EMBL" id="JARIHO010000058">
    <property type="protein sequence ID" value="KAJ7318312.1"/>
    <property type="molecule type" value="Genomic_DNA"/>
</dbReference>
<sequence length="152" mass="16906">MRPIRRSDSEVTHVSDSEPECEAVRREQQESSPLSSRKSFHYSPRAPLTQISNTPKHARIHRRIATIEKELADIKQEVQAGTSDAGTAPGSLSLSIRKTWFSLVNSLALSSISLSFYTTPKQAPVCAKCRSRRRLPSWPPQLAPRPSKLSAS</sequence>
<accession>A0AAD6ZCY0</accession>
<keyword evidence="3" id="KW-1185">Reference proteome</keyword>
<protein>
    <submittedName>
        <fullName evidence="2">Uncharacterized protein</fullName>
    </submittedName>
</protein>
<proteinExistence type="predicted"/>
<reference evidence="2" key="1">
    <citation type="submission" date="2023-03" db="EMBL/GenBank/DDBJ databases">
        <title>Massive genome expansion in bonnet fungi (Mycena s.s.) driven by repeated elements and novel gene families across ecological guilds.</title>
        <authorList>
            <consortium name="Lawrence Berkeley National Laboratory"/>
            <person name="Harder C.B."/>
            <person name="Miyauchi S."/>
            <person name="Viragh M."/>
            <person name="Kuo A."/>
            <person name="Thoen E."/>
            <person name="Andreopoulos B."/>
            <person name="Lu D."/>
            <person name="Skrede I."/>
            <person name="Drula E."/>
            <person name="Henrissat B."/>
            <person name="Morin E."/>
            <person name="Kohler A."/>
            <person name="Barry K."/>
            <person name="LaButti K."/>
            <person name="Morin E."/>
            <person name="Salamov A."/>
            <person name="Lipzen A."/>
            <person name="Mereny Z."/>
            <person name="Hegedus B."/>
            <person name="Baldrian P."/>
            <person name="Stursova M."/>
            <person name="Weitz H."/>
            <person name="Taylor A."/>
            <person name="Grigoriev I.V."/>
            <person name="Nagy L.G."/>
            <person name="Martin F."/>
            <person name="Kauserud H."/>
        </authorList>
    </citation>
    <scope>NUCLEOTIDE SEQUENCE</scope>
    <source>
        <strain evidence="2">CBHHK002</strain>
    </source>
</reference>
<evidence type="ECO:0000256" key="1">
    <source>
        <dbReference type="SAM" id="MobiDB-lite"/>
    </source>
</evidence>
<dbReference type="Proteomes" id="UP001218218">
    <property type="component" value="Unassembled WGS sequence"/>
</dbReference>
<comment type="caution">
    <text evidence="2">The sequence shown here is derived from an EMBL/GenBank/DDBJ whole genome shotgun (WGS) entry which is preliminary data.</text>
</comment>